<dbReference type="GO" id="GO:0071513">
    <property type="term" value="C:phosphopantothenoylcysteine decarboxylase complex"/>
    <property type="evidence" value="ECO:0007669"/>
    <property type="project" value="TreeGrafter"/>
</dbReference>
<reference evidence="5" key="1">
    <citation type="submission" date="2021-04" db="EMBL/GenBank/DDBJ databases">
        <title>Genomic insights into ecological role and evolution of a novel Thermoplasmata order Candidatus Sysuiplasmatales.</title>
        <authorList>
            <person name="Yuan Y."/>
        </authorList>
    </citation>
    <scope>NUCLEOTIDE SEQUENCE</scope>
    <source>
        <strain evidence="5">YP2-bin.285</strain>
    </source>
</reference>
<keyword evidence="1" id="KW-0210">Decarboxylase</keyword>
<dbReference type="InterPro" id="IPR036551">
    <property type="entry name" value="Flavin_trans-like"/>
</dbReference>
<evidence type="ECO:0000259" key="3">
    <source>
        <dbReference type="Pfam" id="PF02441"/>
    </source>
</evidence>
<sequence length="391" mass="41764">MHPSERLYGSTDNRLGGNTVLLCITGSIAATETVKLAREIIRHGGRVVPLMTRAAVELIGPKSIEFACGNAPVTDLTGRVEHISLLSGGKSVVVVAPATADVIGKIANGIADDAVTALCLNALGSAIPVIIAPSMGATMLDNPFVRANMDRLRRQGVNVLPSVMAENEAKLPDFQSIISEAARCFSGGRLKRRSVLVVGGAGEQPLDEVRFITSRSSGATAVEIATAAYEQKANVMMLSGRMEVSAPSFIPSRRFRTLEDIESFAAGRRFDIVIVPASLPDFIPAAARGKISSDRDVTLRLKRAPKFIDDIRGRCRVLVAFKAETGGEKQLIEKARTRLKQSGADIIVANNISDVGANSTRAFIVTEDDVQKFEGTKRGLAELIIDRVCSI</sequence>
<accession>A0A8J7YTU3</accession>
<feature type="domain" description="Flavoprotein" evidence="3">
    <location>
        <begin position="19"/>
        <end position="169"/>
    </location>
</feature>
<dbReference type="EMBL" id="JAGVSJ010000035">
    <property type="protein sequence ID" value="MBX8632558.1"/>
    <property type="molecule type" value="Genomic_DNA"/>
</dbReference>
<dbReference type="GO" id="GO:0004633">
    <property type="term" value="F:phosphopantothenoylcysteine decarboxylase activity"/>
    <property type="evidence" value="ECO:0007669"/>
    <property type="project" value="UniProtKB-EC"/>
</dbReference>
<dbReference type="PANTHER" id="PTHR14359">
    <property type="entry name" value="HOMO-OLIGOMERIC FLAVIN CONTAINING CYS DECARBOXYLASE FAMILY"/>
    <property type="match status" value="1"/>
</dbReference>
<dbReference type="Gene3D" id="3.40.50.1950">
    <property type="entry name" value="Flavin prenyltransferase-like"/>
    <property type="match status" value="1"/>
</dbReference>
<evidence type="ECO:0000256" key="1">
    <source>
        <dbReference type="ARBA" id="ARBA00022793"/>
    </source>
</evidence>
<dbReference type="InterPro" id="IPR007085">
    <property type="entry name" value="DNA/pantothenate-metab_flavo_C"/>
</dbReference>
<dbReference type="GO" id="GO:0004632">
    <property type="term" value="F:phosphopantothenate--cysteine ligase activity"/>
    <property type="evidence" value="ECO:0007669"/>
    <property type="project" value="UniProtKB-EC"/>
</dbReference>
<dbReference type="SUPFAM" id="SSF52507">
    <property type="entry name" value="Homo-oligomeric flavin-containing Cys decarboxylases, HFCD"/>
    <property type="match status" value="1"/>
</dbReference>
<dbReference type="InterPro" id="IPR005252">
    <property type="entry name" value="CoaBC"/>
</dbReference>
<keyword evidence="5" id="KW-0436">Ligase</keyword>
<dbReference type="SUPFAM" id="SSF102645">
    <property type="entry name" value="CoaB-like"/>
    <property type="match status" value="1"/>
</dbReference>
<comment type="caution">
    <text evidence="5">The sequence shown here is derived from an EMBL/GenBank/DDBJ whole genome shotgun (WGS) entry which is preliminary data.</text>
</comment>
<dbReference type="EC" id="4.1.1.36" evidence="5"/>
<name>A0A8J7YTU3_9ARCH</name>
<protein>
    <submittedName>
        <fullName evidence="5">Bifunctional phosphopantothenoylcysteine decarboxylase/phosphopantothenate--cysteine ligase CoaBC</fullName>
        <ecNumber evidence="5">4.1.1.36</ecNumber>
        <ecNumber evidence="5">6.3.2.5</ecNumber>
    </submittedName>
</protein>
<evidence type="ECO:0000313" key="6">
    <source>
        <dbReference type="Proteomes" id="UP000716004"/>
    </source>
</evidence>
<dbReference type="Proteomes" id="UP000716004">
    <property type="component" value="Unassembled WGS sequence"/>
</dbReference>
<dbReference type="PANTHER" id="PTHR14359:SF6">
    <property type="entry name" value="PHOSPHOPANTOTHENOYLCYSTEINE DECARBOXYLASE"/>
    <property type="match status" value="1"/>
</dbReference>
<keyword evidence="2 5" id="KW-0456">Lyase</keyword>
<proteinExistence type="predicted"/>
<evidence type="ECO:0000313" key="5">
    <source>
        <dbReference type="EMBL" id="MBX8632558.1"/>
    </source>
</evidence>
<evidence type="ECO:0000259" key="4">
    <source>
        <dbReference type="Pfam" id="PF04127"/>
    </source>
</evidence>
<dbReference type="Pfam" id="PF04127">
    <property type="entry name" value="DFP"/>
    <property type="match status" value="1"/>
</dbReference>
<dbReference type="NCBIfam" id="TIGR00521">
    <property type="entry name" value="coaBC_dfp"/>
    <property type="match status" value="1"/>
</dbReference>
<dbReference type="AlphaFoldDB" id="A0A8J7YTU3"/>
<dbReference type="EC" id="6.3.2.5" evidence="5"/>
<dbReference type="Gene3D" id="3.40.50.10300">
    <property type="entry name" value="CoaB-like"/>
    <property type="match status" value="1"/>
</dbReference>
<dbReference type="GO" id="GO:0010181">
    <property type="term" value="F:FMN binding"/>
    <property type="evidence" value="ECO:0007669"/>
    <property type="project" value="InterPro"/>
</dbReference>
<organism evidence="5 6">
    <name type="scientific">Candidatus Sysuiplasma superficiale</name>
    <dbReference type="NCBI Taxonomy" id="2823368"/>
    <lineage>
        <taxon>Archaea</taxon>
        <taxon>Methanobacteriati</taxon>
        <taxon>Thermoplasmatota</taxon>
        <taxon>Thermoplasmata</taxon>
        <taxon>Candidatus Sysuiplasmatales</taxon>
        <taxon>Candidatus Sysuiplasmataceae</taxon>
        <taxon>Candidatus Sysuiplasma</taxon>
    </lineage>
</organism>
<dbReference type="Pfam" id="PF02441">
    <property type="entry name" value="Flavoprotein"/>
    <property type="match status" value="1"/>
</dbReference>
<dbReference type="InterPro" id="IPR003382">
    <property type="entry name" value="Flavoprotein"/>
</dbReference>
<gene>
    <name evidence="5" type="primary">coaBC</name>
    <name evidence="5" type="ORF">J9259_08620</name>
</gene>
<feature type="domain" description="DNA/pantothenate metabolism flavoprotein C-terminal" evidence="4">
    <location>
        <begin position="190"/>
        <end position="389"/>
    </location>
</feature>
<dbReference type="InterPro" id="IPR035929">
    <property type="entry name" value="CoaB-like_sf"/>
</dbReference>
<evidence type="ECO:0000256" key="2">
    <source>
        <dbReference type="ARBA" id="ARBA00023239"/>
    </source>
</evidence>
<dbReference type="GO" id="GO:0015937">
    <property type="term" value="P:coenzyme A biosynthetic process"/>
    <property type="evidence" value="ECO:0007669"/>
    <property type="project" value="InterPro"/>
</dbReference>
<dbReference type="GO" id="GO:0015941">
    <property type="term" value="P:pantothenate catabolic process"/>
    <property type="evidence" value="ECO:0007669"/>
    <property type="project" value="InterPro"/>
</dbReference>